<keyword evidence="1" id="KW-0472">Membrane</keyword>
<gene>
    <name evidence="2" type="ORF">STSP2_01188</name>
</gene>
<keyword evidence="3" id="KW-1185">Reference proteome</keyword>
<dbReference type="KEGG" id="alus:STSP2_01188"/>
<dbReference type="RefSeq" id="WP_146660709.1">
    <property type="nucleotide sequence ID" value="NZ_CP019791.1"/>
</dbReference>
<keyword evidence="1" id="KW-1133">Transmembrane helix</keyword>
<feature type="transmembrane region" description="Helical" evidence="1">
    <location>
        <begin position="7"/>
        <end position="28"/>
    </location>
</feature>
<reference evidence="3" key="1">
    <citation type="submission" date="2017-02" db="EMBL/GenBank/DDBJ databases">
        <title>Comparative genomics and description of representatives of a novel lineage of planctomycetes thriving in anoxic sediments.</title>
        <authorList>
            <person name="Spring S."/>
            <person name="Bunk B."/>
            <person name="Sproer C."/>
        </authorList>
    </citation>
    <scope>NUCLEOTIDE SEQUENCE [LARGE SCALE GENOMIC DNA]</scope>
    <source>
        <strain evidence="3">ST-NAGAB-D1</strain>
    </source>
</reference>
<dbReference type="Proteomes" id="UP000189674">
    <property type="component" value="Chromosome"/>
</dbReference>
<sequence>MDRKAGIGLLGVLLGLSVGLNMMLIGIFNELAEGENKAASAVFIGETMDSVLNWGENRIEIYSQEHEEIEVHETGEWEFVIVPLKGRHRGEKGLGRLEVINHGEAFRAICFTLVHCDAAAGRKGLELLREIDPEFDVSLLWYEGGDRKHRRVSIDEICELGRNEPAGGYSTRDAVGDGASQFEWEAGRYGYFLSDEKKYVVMEAEVPVKGAVVPIEEAPREVREQVRRRDGAGVTDEKR</sequence>
<dbReference type="AlphaFoldDB" id="A0A1U9NJW8"/>
<organism evidence="2 3">
    <name type="scientific">Anaerohalosphaera lusitana</name>
    <dbReference type="NCBI Taxonomy" id="1936003"/>
    <lineage>
        <taxon>Bacteria</taxon>
        <taxon>Pseudomonadati</taxon>
        <taxon>Planctomycetota</taxon>
        <taxon>Phycisphaerae</taxon>
        <taxon>Sedimentisphaerales</taxon>
        <taxon>Anaerohalosphaeraceae</taxon>
        <taxon>Anaerohalosphaera</taxon>
    </lineage>
</organism>
<name>A0A1U9NJW8_9BACT</name>
<proteinExistence type="predicted"/>
<dbReference type="EMBL" id="CP019791">
    <property type="protein sequence ID" value="AQT68034.1"/>
    <property type="molecule type" value="Genomic_DNA"/>
</dbReference>
<protein>
    <submittedName>
        <fullName evidence="2">Uncharacterized protein</fullName>
    </submittedName>
</protein>
<evidence type="ECO:0000313" key="3">
    <source>
        <dbReference type="Proteomes" id="UP000189674"/>
    </source>
</evidence>
<accession>A0A1U9NJW8</accession>
<keyword evidence="1" id="KW-0812">Transmembrane</keyword>
<evidence type="ECO:0000256" key="1">
    <source>
        <dbReference type="SAM" id="Phobius"/>
    </source>
</evidence>
<evidence type="ECO:0000313" key="2">
    <source>
        <dbReference type="EMBL" id="AQT68034.1"/>
    </source>
</evidence>